<dbReference type="RefSeq" id="WP_106391278.1">
    <property type="nucleotide sequence ID" value="NZ_PVNK01000107.1"/>
</dbReference>
<feature type="transmembrane region" description="Helical" evidence="1">
    <location>
        <begin position="150"/>
        <end position="173"/>
    </location>
</feature>
<keyword evidence="1" id="KW-0472">Membrane</keyword>
<feature type="transmembrane region" description="Helical" evidence="1">
    <location>
        <begin position="237"/>
        <end position="267"/>
    </location>
</feature>
<dbReference type="Proteomes" id="UP000237968">
    <property type="component" value="Unassembled WGS sequence"/>
</dbReference>
<name>A0A2S9YD96_9BACT</name>
<keyword evidence="1" id="KW-0812">Transmembrane</keyword>
<feature type="transmembrane region" description="Helical" evidence="1">
    <location>
        <begin position="385"/>
        <end position="405"/>
    </location>
</feature>
<dbReference type="AlphaFoldDB" id="A0A2S9YD96"/>
<feature type="transmembrane region" description="Helical" evidence="1">
    <location>
        <begin position="25"/>
        <end position="45"/>
    </location>
</feature>
<protein>
    <recommendedName>
        <fullName evidence="4">Glycosyltransferase RgtA/B/C/D-like domain-containing protein</fullName>
    </recommendedName>
</protein>
<feature type="transmembrane region" description="Helical" evidence="1">
    <location>
        <begin position="185"/>
        <end position="201"/>
    </location>
</feature>
<feature type="transmembrane region" description="Helical" evidence="1">
    <location>
        <begin position="489"/>
        <end position="509"/>
    </location>
</feature>
<comment type="caution">
    <text evidence="2">The sequence shown here is derived from an EMBL/GenBank/DDBJ whole genome shotgun (WGS) entry which is preliminary data.</text>
</comment>
<dbReference type="EMBL" id="PVNK01000107">
    <property type="protein sequence ID" value="PRQ03065.1"/>
    <property type="molecule type" value="Genomic_DNA"/>
</dbReference>
<gene>
    <name evidence="2" type="ORF">ENSA5_18360</name>
</gene>
<feature type="transmembrane region" description="Helical" evidence="1">
    <location>
        <begin position="342"/>
        <end position="360"/>
    </location>
</feature>
<reference evidence="2 3" key="1">
    <citation type="submission" date="2018-03" db="EMBL/GenBank/DDBJ databases">
        <title>Draft Genome Sequences of the Obligatory Marine Myxobacteria Enhygromyxa salina SWB005.</title>
        <authorList>
            <person name="Poehlein A."/>
            <person name="Moghaddam J.A."/>
            <person name="Harms H."/>
            <person name="Alanjari M."/>
            <person name="Koenig G.M."/>
            <person name="Daniel R."/>
            <person name="Schaeberle T.F."/>
        </authorList>
    </citation>
    <scope>NUCLEOTIDE SEQUENCE [LARGE SCALE GENOMIC DNA]</scope>
    <source>
        <strain evidence="2 3">SWB005</strain>
    </source>
</reference>
<proteinExistence type="predicted"/>
<evidence type="ECO:0000256" key="1">
    <source>
        <dbReference type="SAM" id="Phobius"/>
    </source>
</evidence>
<accession>A0A2S9YD96</accession>
<dbReference type="OrthoDB" id="246802at2"/>
<evidence type="ECO:0008006" key="4">
    <source>
        <dbReference type="Google" id="ProtNLM"/>
    </source>
</evidence>
<evidence type="ECO:0000313" key="2">
    <source>
        <dbReference type="EMBL" id="PRQ03065.1"/>
    </source>
</evidence>
<keyword evidence="3" id="KW-1185">Reference proteome</keyword>
<feature type="transmembrane region" description="Helical" evidence="1">
    <location>
        <begin position="273"/>
        <end position="294"/>
    </location>
</feature>
<sequence>MSVAPVSVRAFVRELLARVAEHPRAWAVGLALLCTFAYFVGPPAWNQNSRLALTRALVEHGDVTIDDWHVTTGDKSHRDGHFYSDKAPGVSLLATVPYAGFYLVRRATGGELPSVRVEPLDPAIEAAGLTPAPEDREPGDVLVYNPATLVALWLCRMFVVTLPTLLAGALFYLVMLRELGGERRLATWATLAWLLATPALGYACGFYGHQLVADLLFASFALVVLSDVHERVSRSLALIVGGLLGWAVLCEYTAAVPVVLIVAWASWRRGLGFGAWICLGGLPWALVLAGYHSWAFGGPFATGYDFVYLDEFAAGMAVNYGIGAPKLEVLGQLLFGSFRGLFYLSPVLLLAAWGLALRIFEGGPALGAQSALLRSRGGPLRTPDLVLGLAIIAWYLLLNSGYYMWDGGAALGPRHAVPMLAFLAVGLGPALRRVPWATAALAGVACVQITLITAAGPEAPGHGNPIWAYAVPQLFSPSSPGTATTLGRLLGLPGPLSLAPLFALWWLLWPTGADEGPNSGSG</sequence>
<evidence type="ECO:0000313" key="3">
    <source>
        <dbReference type="Proteomes" id="UP000237968"/>
    </source>
</evidence>
<keyword evidence="1" id="KW-1133">Transmembrane helix</keyword>
<feature type="transmembrane region" description="Helical" evidence="1">
    <location>
        <begin position="411"/>
        <end position="431"/>
    </location>
</feature>
<organism evidence="2 3">
    <name type="scientific">Enhygromyxa salina</name>
    <dbReference type="NCBI Taxonomy" id="215803"/>
    <lineage>
        <taxon>Bacteria</taxon>
        <taxon>Pseudomonadati</taxon>
        <taxon>Myxococcota</taxon>
        <taxon>Polyangia</taxon>
        <taxon>Nannocystales</taxon>
        <taxon>Nannocystaceae</taxon>
        <taxon>Enhygromyxa</taxon>
    </lineage>
</organism>